<dbReference type="Proteomes" id="UP000028990">
    <property type="component" value="Unassembled WGS sequence"/>
</dbReference>
<name>A0A091CU62_FUKDA</name>
<evidence type="ECO:0000313" key="3">
    <source>
        <dbReference type="Proteomes" id="UP000028990"/>
    </source>
</evidence>
<accession>A0A091CU62</accession>
<proteinExistence type="predicted"/>
<evidence type="ECO:0000313" key="2">
    <source>
        <dbReference type="EMBL" id="KFO21528.1"/>
    </source>
</evidence>
<reference evidence="2 3" key="1">
    <citation type="submission" date="2013-11" db="EMBL/GenBank/DDBJ databases">
        <title>The Damaraland mole rat (Fukomys damarensis) genome and evolution of African mole rats.</title>
        <authorList>
            <person name="Gladyshev V.N."/>
            <person name="Fang X."/>
        </authorList>
    </citation>
    <scope>NUCLEOTIDE SEQUENCE [LARGE SCALE GENOMIC DNA]</scope>
    <source>
        <tissue evidence="2">Liver</tissue>
    </source>
</reference>
<gene>
    <name evidence="2" type="ORF">H920_17169</name>
</gene>
<evidence type="ECO:0000256" key="1">
    <source>
        <dbReference type="SAM" id="MobiDB-lite"/>
    </source>
</evidence>
<organism evidence="2 3">
    <name type="scientific">Fukomys damarensis</name>
    <name type="common">Damaraland mole rat</name>
    <name type="synonym">Cryptomys damarensis</name>
    <dbReference type="NCBI Taxonomy" id="885580"/>
    <lineage>
        <taxon>Eukaryota</taxon>
        <taxon>Metazoa</taxon>
        <taxon>Chordata</taxon>
        <taxon>Craniata</taxon>
        <taxon>Vertebrata</taxon>
        <taxon>Euteleostomi</taxon>
        <taxon>Mammalia</taxon>
        <taxon>Eutheria</taxon>
        <taxon>Euarchontoglires</taxon>
        <taxon>Glires</taxon>
        <taxon>Rodentia</taxon>
        <taxon>Hystricomorpha</taxon>
        <taxon>Bathyergidae</taxon>
        <taxon>Fukomys</taxon>
    </lineage>
</organism>
<sequence length="99" mass="10480">MPRVPPAGQCSPGLAFTRGPTGARHLCDNPTAASRLRDTTRDGEGANSALCQPWPSPIAFRRLCHTQGSTVLATTPALLQVSPPTTACQMLGPRSQPFR</sequence>
<dbReference type="EMBL" id="KN124375">
    <property type="protein sequence ID" value="KFO21528.1"/>
    <property type="molecule type" value="Genomic_DNA"/>
</dbReference>
<protein>
    <submittedName>
        <fullName evidence="2">Uncharacterized protein</fullName>
    </submittedName>
</protein>
<feature type="region of interest" description="Disordered" evidence="1">
    <location>
        <begin position="1"/>
        <end position="29"/>
    </location>
</feature>
<dbReference type="AlphaFoldDB" id="A0A091CU62"/>
<keyword evidence="3" id="KW-1185">Reference proteome</keyword>